<keyword evidence="3" id="KW-1185">Reference proteome</keyword>
<dbReference type="PANTHER" id="PTHR23022:SF135">
    <property type="entry name" value="SI:DKEY-77F5.3"/>
    <property type="match status" value="1"/>
</dbReference>
<proteinExistence type="predicted"/>
<gene>
    <name evidence="2" type="ORF">JOQ06_011999</name>
</gene>
<dbReference type="InterPro" id="IPR018379">
    <property type="entry name" value="BEN_domain"/>
</dbReference>
<dbReference type="Pfam" id="PF01498">
    <property type="entry name" value="HTH_Tnp_Tc3_2"/>
    <property type="match status" value="1"/>
</dbReference>
<protein>
    <recommendedName>
        <fullName evidence="1">BEN domain-containing protein</fullName>
    </recommendedName>
</protein>
<dbReference type="GO" id="GO:0003677">
    <property type="term" value="F:DNA binding"/>
    <property type="evidence" value="ECO:0007669"/>
    <property type="project" value="InterPro"/>
</dbReference>
<dbReference type="Proteomes" id="UP001219934">
    <property type="component" value="Unassembled WGS sequence"/>
</dbReference>
<name>A0AAD6BEF8_9TELE</name>
<organism evidence="2 3">
    <name type="scientific">Pogonophryne albipinna</name>
    <dbReference type="NCBI Taxonomy" id="1090488"/>
    <lineage>
        <taxon>Eukaryota</taxon>
        <taxon>Metazoa</taxon>
        <taxon>Chordata</taxon>
        <taxon>Craniata</taxon>
        <taxon>Vertebrata</taxon>
        <taxon>Euteleostomi</taxon>
        <taxon>Actinopterygii</taxon>
        <taxon>Neopterygii</taxon>
        <taxon>Teleostei</taxon>
        <taxon>Neoteleostei</taxon>
        <taxon>Acanthomorphata</taxon>
        <taxon>Eupercaria</taxon>
        <taxon>Perciformes</taxon>
        <taxon>Notothenioidei</taxon>
        <taxon>Pogonophryne</taxon>
    </lineage>
</organism>
<evidence type="ECO:0000313" key="2">
    <source>
        <dbReference type="EMBL" id="KAJ4942131.1"/>
    </source>
</evidence>
<dbReference type="PROSITE" id="PS51457">
    <property type="entry name" value="BEN"/>
    <property type="match status" value="1"/>
</dbReference>
<feature type="domain" description="BEN" evidence="1">
    <location>
        <begin position="176"/>
        <end position="281"/>
    </location>
</feature>
<dbReference type="InterPro" id="IPR052338">
    <property type="entry name" value="Transposase_5"/>
</dbReference>
<reference evidence="2" key="1">
    <citation type="submission" date="2022-11" db="EMBL/GenBank/DDBJ databases">
        <title>Chromosome-level genome of Pogonophryne albipinna.</title>
        <authorList>
            <person name="Jo E."/>
        </authorList>
    </citation>
    <scope>NUCLEOTIDE SEQUENCE</scope>
    <source>
        <strain evidence="2">SGF0006</strain>
        <tissue evidence="2">Muscle</tissue>
    </source>
</reference>
<dbReference type="InterPro" id="IPR036397">
    <property type="entry name" value="RNaseH_sf"/>
</dbReference>
<dbReference type="Gene3D" id="3.30.420.10">
    <property type="entry name" value="Ribonuclease H-like superfamily/Ribonuclease H"/>
    <property type="match status" value="1"/>
</dbReference>
<evidence type="ECO:0000313" key="3">
    <source>
        <dbReference type="Proteomes" id="UP001219934"/>
    </source>
</evidence>
<accession>A0AAD6BEF8</accession>
<dbReference type="Pfam" id="PF10523">
    <property type="entry name" value="BEN"/>
    <property type="match status" value="1"/>
</dbReference>
<evidence type="ECO:0000259" key="1">
    <source>
        <dbReference type="PROSITE" id="PS51457"/>
    </source>
</evidence>
<comment type="caution">
    <text evidence="2">The sequence shown here is derived from an EMBL/GenBank/DDBJ whole genome shotgun (WGS) entry which is preliminary data.</text>
</comment>
<dbReference type="GO" id="GO:0006313">
    <property type="term" value="P:DNA transposition"/>
    <property type="evidence" value="ECO:0007669"/>
    <property type="project" value="InterPro"/>
</dbReference>
<dbReference type="AlphaFoldDB" id="A0AAD6BEF8"/>
<dbReference type="EMBL" id="JAPTMU010000006">
    <property type="protein sequence ID" value="KAJ4942131.1"/>
    <property type="molecule type" value="Genomic_DNA"/>
</dbReference>
<dbReference type="SMART" id="SM01025">
    <property type="entry name" value="BEN"/>
    <property type="match status" value="1"/>
</dbReference>
<sequence>MITRTVSRNPRTTRRDLVNDLQRAGTKVTKATISNTLRRQGLKSCSARRVPMLKPVHVQARLKFAREHLDDPEEDWENVIWSDETKIELFGKNSTRRVWRRKNAELHPKNTIPTVKHGGGNIMLWGCFSAKGPGRLIRVKERMNGAMYRELLSDNLLPSARALKMKRGWVFQHDNDPKHTARATKEWLRKKHFKVELAEGKDPKKKVTELMSVCFTRQLMASSSLSGKQTNAWRSLDAKKQLDPNIVAAIAKYVQEKHSDFTFKDVTNVMRTKLNNESKNR</sequence>
<dbReference type="GO" id="GO:0015074">
    <property type="term" value="P:DNA integration"/>
    <property type="evidence" value="ECO:0007669"/>
    <property type="project" value="InterPro"/>
</dbReference>
<dbReference type="PANTHER" id="PTHR23022">
    <property type="entry name" value="TRANSPOSABLE ELEMENT-RELATED"/>
    <property type="match status" value="1"/>
</dbReference>
<dbReference type="InterPro" id="IPR002492">
    <property type="entry name" value="Transposase_Tc1-like"/>
</dbReference>